<dbReference type="AlphaFoldDB" id="A0AAQ3REM6"/>
<keyword evidence="2" id="KW-1185">Reference proteome</keyword>
<dbReference type="GO" id="GO:0005737">
    <property type="term" value="C:cytoplasm"/>
    <property type="evidence" value="ECO:0007669"/>
    <property type="project" value="TreeGrafter"/>
</dbReference>
<dbReference type="GO" id="GO:0031982">
    <property type="term" value="C:vesicle"/>
    <property type="evidence" value="ECO:0007669"/>
    <property type="project" value="TreeGrafter"/>
</dbReference>
<dbReference type="Proteomes" id="UP001374535">
    <property type="component" value="Chromosome 11"/>
</dbReference>
<dbReference type="GO" id="GO:0072318">
    <property type="term" value="P:clathrin coat disassembly"/>
    <property type="evidence" value="ECO:0007669"/>
    <property type="project" value="TreeGrafter"/>
</dbReference>
<dbReference type="PANTHER" id="PTHR23172">
    <property type="entry name" value="AUXILIN/CYCLIN G-ASSOCIATED KINASE-RELATED"/>
    <property type="match status" value="1"/>
</dbReference>
<dbReference type="GO" id="GO:0030276">
    <property type="term" value="F:clathrin binding"/>
    <property type="evidence" value="ECO:0007669"/>
    <property type="project" value="TreeGrafter"/>
</dbReference>
<gene>
    <name evidence="1" type="ORF">V8G54_036620</name>
</gene>
<dbReference type="PANTHER" id="PTHR23172:SF93">
    <property type="entry name" value="AUXILIN-LIKE PROTEIN"/>
    <property type="match status" value="1"/>
</dbReference>
<dbReference type="EMBL" id="CP144690">
    <property type="protein sequence ID" value="WVY91106.1"/>
    <property type="molecule type" value="Genomic_DNA"/>
</dbReference>
<proteinExistence type="predicted"/>
<organism evidence="1 2">
    <name type="scientific">Vigna mungo</name>
    <name type="common">Black gram</name>
    <name type="synonym">Phaseolus mungo</name>
    <dbReference type="NCBI Taxonomy" id="3915"/>
    <lineage>
        <taxon>Eukaryota</taxon>
        <taxon>Viridiplantae</taxon>
        <taxon>Streptophyta</taxon>
        <taxon>Embryophyta</taxon>
        <taxon>Tracheophyta</taxon>
        <taxon>Spermatophyta</taxon>
        <taxon>Magnoliopsida</taxon>
        <taxon>eudicotyledons</taxon>
        <taxon>Gunneridae</taxon>
        <taxon>Pentapetalae</taxon>
        <taxon>rosids</taxon>
        <taxon>fabids</taxon>
        <taxon>Fabales</taxon>
        <taxon>Fabaceae</taxon>
        <taxon>Papilionoideae</taxon>
        <taxon>50 kb inversion clade</taxon>
        <taxon>NPAAA clade</taxon>
        <taxon>indigoferoid/millettioid clade</taxon>
        <taxon>Phaseoleae</taxon>
        <taxon>Vigna</taxon>
    </lineage>
</organism>
<evidence type="ECO:0000313" key="1">
    <source>
        <dbReference type="EMBL" id="WVY91106.1"/>
    </source>
</evidence>
<dbReference type="GO" id="GO:0072583">
    <property type="term" value="P:clathrin-dependent endocytosis"/>
    <property type="evidence" value="ECO:0007669"/>
    <property type="project" value="TreeGrafter"/>
</dbReference>
<sequence>MEFGTAAATLTKKLSNGYGVSGRSAYDGVFAAPIKLRAPTFSSQFEDYREIFGATGASLGSSIPILELPELNDSKKKIDDVGRSRVDYSMVFGGFGSLDAAVPFEELVAEPVEKDSFAIR</sequence>
<accession>A0AAQ3REM6</accession>
<evidence type="ECO:0000313" key="2">
    <source>
        <dbReference type="Proteomes" id="UP001374535"/>
    </source>
</evidence>
<name>A0AAQ3REM6_VIGMU</name>
<reference evidence="1 2" key="1">
    <citation type="journal article" date="2023" name="Life. Sci Alliance">
        <title>Evolutionary insights into 3D genome organization and epigenetic landscape of Vigna mungo.</title>
        <authorList>
            <person name="Junaid A."/>
            <person name="Singh B."/>
            <person name="Bhatia S."/>
        </authorList>
    </citation>
    <scope>NUCLEOTIDE SEQUENCE [LARGE SCALE GENOMIC DNA]</scope>
    <source>
        <strain evidence="1">Urdbean</strain>
    </source>
</reference>
<protein>
    <submittedName>
        <fullName evidence="1">Uncharacterized protein</fullName>
    </submittedName>
</protein>